<dbReference type="PANTHER" id="PTHR43777:SF1">
    <property type="entry name" value="MOLYBDENUM COFACTOR CYTIDYLYLTRANSFERASE"/>
    <property type="match status" value="1"/>
</dbReference>
<protein>
    <submittedName>
        <fullName evidence="2">Nucleotidyltransferase family protein</fullName>
    </submittedName>
</protein>
<reference evidence="2 3" key="1">
    <citation type="submission" date="2018-06" db="EMBL/GenBank/DDBJ databases">
        <title>Chryseolinea flavus sp. nov., a member of the phylum Bacteroidetes isolated from soil.</title>
        <authorList>
            <person name="Li Y."/>
            <person name="Wang J."/>
        </authorList>
    </citation>
    <scope>NUCLEOTIDE SEQUENCE [LARGE SCALE GENOMIC DNA]</scope>
    <source>
        <strain evidence="2 3">SDU1-6</strain>
    </source>
</reference>
<evidence type="ECO:0000313" key="2">
    <source>
        <dbReference type="EMBL" id="RAV99352.1"/>
    </source>
</evidence>
<keyword evidence="2" id="KW-0808">Transferase</keyword>
<dbReference type="Gene3D" id="3.90.550.10">
    <property type="entry name" value="Spore Coat Polysaccharide Biosynthesis Protein SpsA, Chain A"/>
    <property type="match status" value="1"/>
</dbReference>
<gene>
    <name evidence="2" type="ORF">DQQ10_19180</name>
</gene>
<accession>A0A364Y0C0</accession>
<dbReference type="GO" id="GO:0016779">
    <property type="term" value="F:nucleotidyltransferase activity"/>
    <property type="evidence" value="ECO:0007669"/>
    <property type="project" value="UniProtKB-ARBA"/>
</dbReference>
<dbReference type="Pfam" id="PF12804">
    <property type="entry name" value="NTP_transf_3"/>
    <property type="match status" value="1"/>
</dbReference>
<dbReference type="CDD" id="cd04182">
    <property type="entry name" value="GT_2_like_f"/>
    <property type="match status" value="1"/>
</dbReference>
<dbReference type="RefSeq" id="WP_112748542.1">
    <property type="nucleotide sequence ID" value="NZ_QMFY01000011.1"/>
</dbReference>
<organism evidence="2 3">
    <name type="scientific">Pseudochryseolinea flava</name>
    <dbReference type="NCBI Taxonomy" id="2059302"/>
    <lineage>
        <taxon>Bacteria</taxon>
        <taxon>Pseudomonadati</taxon>
        <taxon>Bacteroidota</taxon>
        <taxon>Cytophagia</taxon>
        <taxon>Cytophagales</taxon>
        <taxon>Fulvivirgaceae</taxon>
        <taxon>Pseudochryseolinea</taxon>
    </lineage>
</organism>
<dbReference type="InterPro" id="IPR025877">
    <property type="entry name" value="MobA-like_NTP_Trfase"/>
</dbReference>
<dbReference type="SUPFAM" id="SSF53448">
    <property type="entry name" value="Nucleotide-diphospho-sugar transferases"/>
    <property type="match status" value="1"/>
</dbReference>
<dbReference type="Proteomes" id="UP000251889">
    <property type="component" value="Unassembled WGS sequence"/>
</dbReference>
<sequence length="196" mass="20811">MSIGIIILAAGTSSRMGQSKQLLKIGNVSLLKHATQQALGASSHVTVVLGANANEHEVELRATPIQIAVNTQWQKGIGSSIKTGIKSILSVSPHIDGVLIMLCDQPKVTTAYLNTMIKTFGDSHGAIVVSRYEGTLGVPAIFSNEHFHDLLGLEDASGAKSVIMRYPNDVSAIDSPEAATDLDTPEDYSQFIATLK</sequence>
<keyword evidence="3" id="KW-1185">Reference proteome</keyword>
<dbReference type="EMBL" id="QMFY01000011">
    <property type="protein sequence ID" value="RAV99352.1"/>
    <property type="molecule type" value="Genomic_DNA"/>
</dbReference>
<name>A0A364Y0C0_9BACT</name>
<dbReference type="InterPro" id="IPR029044">
    <property type="entry name" value="Nucleotide-diphossugar_trans"/>
</dbReference>
<dbReference type="AlphaFoldDB" id="A0A364Y0C0"/>
<dbReference type="PANTHER" id="PTHR43777">
    <property type="entry name" value="MOLYBDENUM COFACTOR CYTIDYLYLTRANSFERASE"/>
    <property type="match status" value="1"/>
</dbReference>
<comment type="caution">
    <text evidence="2">The sequence shown here is derived from an EMBL/GenBank/DDBJ whole genome shotgun (WGS) entry which is preliminary data.</text>
</comment>
<evidence type="ECO:0000313" key="3">
    <source>
        <dbReference type="Proteomes" id="UP000251889"/>
    </source>
</evidence>
<dbReference type="OrthoDB" id="9779263at2"/>
<feature type="domain" description="MobA-like NTP transferase" evidence="1">
    <location>
        <begin position="6"/>
        <end position="166"/>
    </location>
</feature>
<evidence type="ECO:0000259" key="1">
    <source>
        <dbReference type="Pfam" id="PF12804"/>
    </source>
</evidence>
<proteinExistence type="predicted"/>